<dbReference type="PANTHER" id="PTHR48229">
    <property type="entry name" value="CAIB/BAIF FAMILY ENZYME (AFU_ORTHOLOGUE AFUA_1G05360)-RELATED"/>
    <property type="match status" value="1"/>
</dbReference>
<evidence type="ECO:0000313" key="2">
    <source>
        <dbReference type="EMBL" id="CAG9178708.1"/>
    </source>
</evidence>
<dbReference type="InterPro" id="IPR023606">
    <property type="entry name" value="CoA-Trfase_III_dom_1_sf"/>
</dbReference>
<dbReference type="EC" id="2.8.3.16" evidence="2"/>
<dbReference type="RefSeq" id="WP_223991636.1">
    <property type="nucleotide sequence ID" value="NZ_CAJZAG010000008.1"/>
</dbReference>
<protein>
    <submittedName>
        <fullName evidence="2">Formyl-CoA:oxalate CoA-transferase</fullName>
        <ecNumber evidence="2">2.8.3.16</ecNumber>
    </submittedName>
</protein>
<evidence type="ECO:0000313" key="3">
    <source>
        <dbReference type="Proteomes" id="UP000706525"/>
    </source>
</evidence>
<accession>A0ABM8XF09</accession>
<name>A0ABM8XF09_9BURK</name>
<organism evidence="2 3">
    <name type="scientific">Cupriavidus pampae</name>
    <dbReference type="NCBI Taxonomy" id="659251"/>
    <lineage>
        <taxon>Bacteria</taxon>
        <taxon>Pseudomonadati</taxon>
        <taxon>Pseudomonadota</taxon>
        <taxon>Betaproteobacteria</taxon>
        <taxon>Burkholderiales</taxon>
        <taxon>Burkholderiaceae</taxon>
        <taxon>Cupriavidus</taxon>
    </lineage>
</organism>
<dbReference type="InterPro" id="IPR044855">
    <property type="entry name" value="CoA-Trfase_III_dom3_sf"/>
</dbReference>
<reference evidence="2 3" key="1">
    <citation type="submission" date="2021-08" db="EMBL/GenBank/DDBJ databases">
        <authorList>
            <person name="Peeters C."/>
        </authorList>
    </citation>
    <scope>NUCLEOTIDE SEQUENCE [LARGE SCALE GENOMIC DNA]</scope>
    <source>
        <strain evidence="2 3">LMG 32289</strain>
    </source>
</reference>
<dbReference type="PANTHER" id="PTHR48229:SF1">
    <property type="entry name" value="ALPHA METHYLACYL-COA RACEMASE-RELATED"/>
    <property type="match status" value="1"/>
</dbReference>
<dbReference type="SUPFAM" id="SSF89796">
    <property type="entry name" value="CoA-transferase family III (CaiB/BaiF)"/>
    <property type="match status" value="2"/>
</dbReference>
<evidence type="ECO:0000256" key="1">
    <source>
        <dbReference type="SAM" id="MobiDB-lite"/>
    </source>
</evidence>
<dbReference type="InterPro" id="IPR052985">
    <property type="entry name" value="CoA-trans_III_biosynth/detox"/>
</dbReference>
<keyword evidence="3" id="KW-1185">Reference proteome</keyword>
<dbReference type="Gene3D" id="3.30.1540.10">
    <property type="entry name" value="formyl-coa transferase, domain 3"/>
    <property type="match status" value="1"/>
</dbReference>
<dbReference type="Pfam" id="PF02515">
    <property type="entry name" value="CoA_transf_3"/>
    <property type="match status" value="2"/>
</dbReference>
<keyword evidence="2" id="KW-0808">Transferase</keyword>
<gene>
    <name evidence="2" type="primary">frc_4</name>
    <name evidence="2" type="ORF">LMG32289_04132</name>
</gene>
<dbReference type="Gene3D" id="3.40.50.10540">
    <property type="entry name" value="Crotonobetainyl-coa:carnitine coa-transferase, domain 1"/>
    <property type="match status" value="2"/>
</dbReference>
<feature type="region of interest" description="Disordered" evidence="1">
    <location>
        <begin position="441"/>
        <end position="479"/>
    </location>
</feature>
<proteinExistence type="predicted"/>
<dbReference type="InterPro" id="IPR003673">
    <property type="entry name" value="CoA-Trfase_fam_III"/>
</dbReference>
<dbReference type="EMBL" id="CAJZAG010000008">
    <property type="protein sequence ID" value="CAG9178708.1"/>
    <property type="molecule type" value="Genomic_DNA"/>
</dbReference>
<comment type="caution">
    <text evidence="2">The sequence shown here is derived from an EMBL/GenBank/DDBJ whole genome shotgun (WGS) entry which is preliminary data.</text>
</comment>
<sequence length="479" mass="51293">MTRIPAFAELMALRGGTAPDADEVSILGRDPFHPTPFRVGETTAAVLAAVGVAANDIWAARTGRRQSVTIDVRHAAATVRTVDYTQAPNADGTFTHVPIPQTMAHMLTVTQPWPTRDGRWFLPHLNLPHLSRRVLEVLQCDSTPDAVRAAVARWDADALEDAIAAARACGGTIRTRDEWLAHPQGQYLASRPVVEVDRIGVAPAPVWTSTRTRDATQPLAGIRVLDLTRILAGPIAGRTLAELGADVLMVTAPHLPQTPEHVRDTSHGKRSCFLDLRRDDDAQRMRALIAEADVLVDGYRPGALASLGFDDATLRALQPSLVHVSVSCFGSGGPWAERAGWEQVAQAVTGVCEAQGNAIGAGQPKLVFAPVCDYTTGYLAAYGTLLALARRAREGGGYRVHTALAGAAMLIQRQGMTEGFAHATGRLDDEALRAWHVEETGPNGTLRTLGPALGLSETPPRWSRPTPTLGGDDAAWLPR</sequence>
<dbReference type="GO" id="GO:0033608">
    <property type="term" value="F:formyl-CoA transferase activity"/>
    <property type="evidence" value="ECO:0007669"/>
    <property type="project" value="UniProtKB-EC"/>
</dbReference>
<dbReference type="Proteomes" id="UP000706525">
    <property type="component" value="Unassembled WGS sequence"/>
</dbReference>